<organism evidence="8 9">
    <name type="scientific">Rhodoplanes serenus</name>
    <dbReference type="NCBI Taxonomy" id="200615"/>
    <lineage>
        <taxon>Bacteria</taxon>
        <taxon>Pseudomonadati</taxon>
        <taxon>Pseudomonadota</taxon>
        <taxon>Alphaproteobacteria</taxon>
        <taxon>Hyphomicrobiales</taxon>
        <taxon>Nitrobacteraceae</taxon>
        <taxon>Rhodoplanes</taxon>
    </lineage>
</organism>
<sequence length="298" mass="29908">MLPAAYADHALDALLADDVPFGDLTTWALGIGDAPARMTFSARGPMVLALSEEAARLIARLGGRVDLMARSGTALAAGDPILTATGPAAVLHHGWKVAQTLIEIASGIATTTRAIVDAARAVAPDIAVAGTRKTVPGAKALSVKALMAGGGVPHRLGLSETVLVFAEHRRFLADLAPADMVGRLRRAAPEKAIVVEVATVDEGAAWATAGADVIQAEKFAPEAVAALVERLRQAAPRVVVAAAGGIGPGNAAAYAAAGARVLVTSAPWTAAPRDVAVHLGPPAAAAAIGFVRPGGSAP</sequence>
<dbReference type="Pfam" id="PF02749">
    <property type="entry name" value="QRPTase_N"/>
    <property type="match status" value="1"/>
</dbReference>
<dbReference type="Proteomes" id="UP000289200">
    <property type="component" value="Unassembled WGS sequence"/>
</dbReference>
<dbReference type="GO" id="GO:0005737">
    <property type="term" value="C:cytoplasm"/>
    <property type="evidence" value="ECO:0007669"/>
    <property type="project" value="TreeGrafter"/>
</dbReference>
<dbReference type="InterPro" id="IPR027277">
    <property type="entry name" value="NadC/ModD"/>
</dbReference>
<feature type="domain" description="Quinolinate phosphoribosyl transferase N-terminal" evidence="7">
    <location>
        <begin position="23"/>
        <end position="106"/>
    </location>
</feature>
<dbReference type="SUPFAM" id="SSF54675">
    <property type="entry name" value="Nicotinate/Quinolinate PRTase N-terminal domain-like"/>
    <property type="match status" value="1"/>
</dbReference>
<evidence type="ECO:0000256" key="2">
    <source>
        <dbReference type="ARBA" id="ARBA00019205"/>
    </source>
</evidence>
<keyword evidence="4 5" id="KW-0808">Transferase</keyword>
<name>A0A447D0Y5_9BRAD</name>
<evidence type="ECO:0000259" key="6">
    <source>
        <dbReference type="Pfam" id="PF01729"/>
    </source>
</evidence>
<dbReference type="PANTHER" id="PTHR32179">
    <property type="entry name" value="NICOTINATE-NUCLEOTIDE PYROPHOSPHORYLASE [CARBOXYLATING]"/>
    <property type="match status" value="1"/>
</dbReference>
<dbReference type="NCBIfam" id="TIGR01334">
    <property type="entry name" value="modD"/>
    <property type="match status" value="1"/>
</dbReference>
<dbReference type="InterPro" id="IPR002638">
    <property type="entry name" value="Quinolinate_PRibosylTrfase_C"/>
</dbReference>
<dbReference type="CDD" id="cd01573">
    <property type="entry name" value="modD_like"/>
    <property type="match status" value="1"/>
</dbReference>
<dbReference type="FunFam" id="3.20.20.70:FF:000030">
    <property type="entry name" value="Nicotinate-nucleotide pyrophosphorylase, carboxylating"/>
    <property type="match status" value="1"/>
</dbReference>
<dbReference type="GO" id="GO:0034213">
    <property type="term" value="P:quinolinate catabolic process"/>
    <property type="evidence" value="ECO:0007669"/>
    <property type="project" value="TreeGrafter"/>
</dbReference>
<dbReference type="Gene3D" id="3.20.20.70">
    <property type="entry name" value="Aldolase class I"/>
    <property type="match status" value="1"/>
</dbReference>
<protein>
    <recommendedName>
        <fullName evidence="2">Putative pyrophosphorylase ModD</fullName>
    </recommendedName>
</protein>
<accession>A0A447D0Y5</accession>
<dbReference type="AlphaFoldDB" id="A0A447D0Y5"/>
<dbReference type="InterPro" id="IPR036068">
    <property type="entry name" value="Nicotinate_pribotase-like_C"/>
</dbReference>
<dbReference type="Pfam" id="PF01729">
    <property type="entry name" value="QRPTase_C"/>
    <property type="match status" value="1"/>
</dbReference>
<dbReference type="PANTHER" id="PTHR32179:SF4">
    <property type="entry name" value="PYROPHOSPHORYLASE MODD-RELATED"/>
    <property type="match status" value="1"/>
</dbReference>
<evidence type="ECO:0000256" key="1">
    <source>
        <dbReference type="ARBA" id="ARBA00009400"/>
    </source>
</evidence>
<dbReference type="GO" id="GO:0004514">
    <property type="term" value="F:nicotinate-nucleotide diphosphorylase (carboxylating) activity"/>
    <property type="evidence" value="ECO:0007669"/>
    <property type="project" value="InterPro"/>
</dbReference>
<feature type="domain" description="Quinolinate phosphoribosyl transferase C-terminal" evidence="6">
    <location>
        <begin position="108"/>
        <end position="273"/>
    </location>
</feature>
<evidence type="ECO:0000313" key="8">
    <source>
        <dbReference type="EMBL" id="VCU11207.1"/>
    </source>
</evidence>
<dbReference type="InterPro" id="IPR006242">
    <property type="entry name" value="ModD"/>
</dbReference>
<dbReference type="SUPFAM" id="SSF51690">
    <property type="entry name" value="Nicotinate/Quinolinate PRTase C-terminal domain-like"/>
    <property type="match status" value="1"/>
</dbReference>
<dbReference type="InterPro" id="IPR037128">
    <property type="entry name" value="Quinolinate_PRibosylTase_N_sf"/>
</dbReference>
<keyword evidence="3 5" id="KW-0328">Glycosyltransferase</keyword>
<gene>
    <name evidence="8" type="primary">nadC_2</name>
    <name evidence="8" type="ORF">RHODGE_RHODGE_04738</name>
</gene>
<proteinExistence type="inferred from homology"/>
<reference evidence="9" key="1">
    <citation type="submission" date="2018-10" db="EMBL/GenBank/DDBJ databases">
        <authorList>
            <person name="Peiro R."/>
            <person name="Begona"/>
            <person name="Cbmso G."/>
            <person name="Lopez M."/>
            <person name="Gonzalez S."/>
            <person name="Sacristan E."/>
            <person name="Castillo E."/>
        </authorList>
    </citation>
    <scope>NUCLEOTIDE SEQUENCE [LARGE SCALE GENOMIC DNA]</scope>
</reference>
<dbReference type="EMBL" id="UWOC01000203">
    <property type="protein sequence ID" value="VCU11207.1"/>
    <property type="molecule type" value="Genomic_DNA"/>
</dbReference>
<evidence type="ECO:0000256" key="4">
    <source>
        <dbReference type="ARBA" id="ARBA00022679"/>
    </source>
</evidence>
<evidence type="ECO:0000256" key="3">
    <source>
        <dbReference type="ARBA" id="ARBA00022676"/>
    </source>
</evidence>
<evidence type="ECO:0000259" key="7">
    <source>
        <dbReference type="Pfam" id="PF02749"/>
    </source>
</evidence>
<dbReference type="PIRSF" id="PIRSF006250">
    <property type="entry name" value="NadC_ModD"/>
    <property type="match status" value="1"/>
</dbReference>
<dbReference type="OrthoDB" id="8216773at2"/>
<dbReference type="InterPro" id="IPR013785">
    <property type="entry name" value="Aldolase_TIM"/>
</dbReference>
<dbReference type="Gene3D" id="3.90.1170.20">
    <property type="entry name" value="Quinolinate phosphoribosyl transferase, N-terminal domain"/>
    <property type="match status" value="1"/>
</dbReference>
<keyword evidence="9" id="KW-1185">Reference proteome</keyword>
<evidence type="ECO:0000313" key="9">
    <source>
        <dbReference type="Proteomes" id="UP000289200"/>
    </source>
</evidence>
<comment type="caution">
    <text evidence="8">The sequence shown here is derived from an EMBL/GenBank/DDBJ whole genome shotgun (WGS) entry which is preliminary data.</text>
</comment>
<comment type="similarity">
    <text evidence="1 5">Belongs to the NadC/ModD family.</text>
</comment>
<dbReference type="GO" id="GO:0009435">
    <property type="term" value="P:NAD+ biosynthetic process"/>
    <property type="evidence" value="ECO:0007669"/>
    <property type="project" value="InterPro"/>
</dbReference>
<dbReference type="InterPro" id="IPR022412">
    <property type="entry name" value="Quinolinate_PRibosylTrfase_N"/>
</dbReference>
<evidence type="ECO:0000256" key="5">
    <source>
        <dbReference type="PIRNR" id="PIRNR006250"/>
    </source>
</evidence>